<sequence>MRRSILAFVAVTLSLSAATAQADDHKLIVTADSDARAVLRSVPAEAATERFEMQLPDAAPVSYVGLTDGPVGGIVFQGGQLVGTLSRPQAEMFYACRGYATAQQRHWAQEGARWGESLLRMAQPATTVELAFSGMSTSRSLRAVLDNPALGQVQALVEMGTNPLKVVRALSKAAREQKRRDADENTARELGKLVPGDSEKRLVEVSPPEDLAFTGQGLVLAYPKHSVDFVVNGGRIEIMQQPSFLQLARTRPAVFYVPDVVWANCTPELWSGAAAAIASTGAAE</sequence>
<accession>A0ABZ1UPT6</accession>
<name>A0ABZ1UPT6_9BURK</name>
<keyword evidence="3" id="KW-1185">Reference proteome</keyword>
<feature type="signal peptide" evidence="1">
    <location>
        <begin position="1"/>
        <end position="22"/>
    </location>
</feature>
<feature type="chain" id="PRO_5046252568" evidence="1">
    <location>
        <begin position="23"/>
        <end position="284"/>
    </location>
</feature>
<dbReference type="EMBL" id="CP136508">
    <property type="protein sequence ID" value="WUR14697.1"/>
    <property type="molecule type" value="Genomic_DNA"/>
</dbReference>
<reference evidence="2 3" key="1">
    <citation type="journal article" date="2019" name="Int. J. Syst. Evol. Microbiol.">
        <title>The Draft Whole-Genome Sequence of the Antibiotic Producer Empedobacter haloabium ATCC 31962 Provides Indications for Its Taxonomic Reclassification.</title>
        <authorList>
            <person name="Miess H."/>
            <person name="Arlt P."/>
            <person name="Apel A.K."/>
            <person name="Weber T."/>
            <person name="Nieselt K."/>
            <person name="Hanssen F."/>
            <person name="Czemmel S."/>
            <person name="Nahnsen S."/>
            <person name="Gross H."/>
        </authorList>
    </citation>
    <scope>NUCLEOTIDE SEQUENCE [LARGE SCALE GENOMIC DNA]</scope>
    <source>
        <strain evidence="2 3">ATCC 31962</strain>
    </source>
</reference>
<evidence type="ECO:0000313" key="2">
    <source>
        <dbReference type="EMBL" id="WUR14697.1"/>
    </source>
</evidence>
<evidence type="ECO:0000256" key="1">
    <source>
        <dbReference type="SAM" id="SignalP"/>
    </source>
</evidence>
<proteinExistence type="predicted"/>
<protein>
    <submittedName>
        <fullName evidence="2">Uncharacterized protein</fullName>
    </submittedName>
</protein>
<gene>
    <name evidence="2" type="ORF">E7V67_006200</name>
</gene>
<organism evidence="2 3">
    <name type="scientific">[Empedobacter] haloabium</name>
    <dbReference type="NCBI Taxonomy" id="592317"/>
    <lineage>
        <taxon>Bacteria</taxon>
        <taxon>Pseudomonadati</taxon>
        <taxon>Pseudomonadota</taxon>
        <taxon>Betaproteobacteria</taxon>
        <taxon>Burkholderiales</taxon>
        <taxon>Oxalobacteraceae</taxon>
        <taxon>Telluria group</taxon>
        <taxon>Telluria group incertae sedis</taxon>
    </lineage>
</organism>
<evidence type="ECO:0000313" key="3">
    <source>
        <dbReference type="Proteomes" id="UP000321323"/>
    </source>
</evidence>
<dbReference type="Proteomes" id="UP000321323">
    <property type="component" value="Chromosome"/>
</dbReference>
<keyword evidence="1" id="KW-0732">Signal</keyword>